<reference evidence="2 3" key="1">
    <citation type="submission" date="2017-07" db="EMBL/GenBank/DDBJ databases">
        <title>Draft whole genome sequences of clinical Proprionibacteriaceae strains.</title>
        <authorList>
            <person name="Bernier A.-M."/>
            <person name="Bernard K."/>
            <person name="Domingo M.-C."/>
        </authorList>
    </citation>
    <scope>NUCLEOTIDE SEQUENCE [LARGE SCALE GENOMIC DNA]</scope>
    <source>
        <strain evidence="2 3">NML 030167</strain>
    </source>
</reference>
<proteinExistence type="predicted"/>
<evidence type="ECO:0000313" key="3">
    <source>
        <dbReference type="Proteomes" id="UP000215896"/>
    </source>
</evidence>
<keyword evidence="1" id="KW-1133">Transmembrane helix</keyword>
<keyword evidence="3" id="KW-1185">Reference proteome</keyword>
<protein>
    <submittedName>
        <fullName evidence="2">Uncharacterized protein</fullName>
    </submittedName>
</protein>
<evidence type="ECO:0000256" key="1">
    <source>
        <dbReference type="SAM" id="Phobius"/>
    </source>
</evidence>
<feature type="transmembrane region" description="Helical" evidence="1">
    <location>
        <begin position="43"/>
        <end position="65"/>
    </location>
</feature>
<dbReference type="AlphaFoldDB" id="A0A255GK14"/>
<sequence length="85" mass="7838">MALQPGEFGPMSGWSGWCQPGVAVGLAEAGVGLGAGPAGAAGALLGAGAGAGAVVAAGLGGAAGVGRGIPLRIRKEVAACWSSPR</sequence>
<evidence type="ECO:0000313" key="2">
    <source>
        <dbReference type="EMBL" id="OYO14713.1"/>
    </source>
</evidence>
<gene>
    <name evidence="2" type="ORF">CGZ94_09115</name>
</gene>
<dbReference type="EMBL" id="NMVO01000012">
    <property type="protein sequence ID" value="OYO14713.1"/>
    <property type="molecule type" value="Genomic_DNA"/>
</dbReference>
<keyword evidence="1" id="KW-0812">Transmembrane</keyword>
<keyword evidence="1" id="KW-0472">Membrane</keyword>
<accession>A0A255GK14</accession>
<name>A0A255GK14_9ACTN</name>
<dbReference type="Proteomes" id="UP000215896">
    <property type="component" value="Unassembled WGS sequence"/>
</dbReference>
<organism evidence="2 3">
    <name type="scientific">Enemella evansiae</name>
    <dbReference type="NCBI Taxonomy" id="2016499"/>
    <lineage>
        <taxon>Bacteria</taxon>
        <taxon>Bacillati</taxon>
        <taxon>Actinomycetota</taxon>
        <taxon>Actinomycetes</taxon>
        <taxon>Propionibacteriales</taxon>
        <taxon>Propionibacteriaceae</taxon>
        <taxon>Enemella</taxon>
    </lineage>
</organism>
<comment type="caution">
    <text evidence="2">The sequence shown here is derived from an EMBL/GenBank/DDBJ whole genome shotgun (WGS) entry which is preliminary data.</text>
</comment>